<reference evidence="3 4" key="1">
    <citation type="submission" date="2020-03" db="EMBL/GenBank/DDBJ databases">
        <title>Genomic Encyclopedia of Type Strains, Phase IV (KMG-IV): sequencing the most valuable type-strain genomes for metagenomic binning, comparative biology and taxonomic classification.</title>
        <authorList>
            <person name="Goeker M."/>
        </authorList>
    </citation>
    <scope>NUCLEOTIDE SEQUENCE [LARGE SCALE GENOMIC DNA]</scope>
    <source>
        <strain evidence="3 4">DSM 27651</strain>
    </source>
</reference>
<dbReference type="InterPro" id="IPR010131">
    <property type="entry name" value="MdtP/NodT-like"/>
</dbReference>
<comment type="similarity">
    <text evidence="1 2">Belongs to the outer membrane factor (OMF) (TC 1.B.17) family.</text>
</comment>
<keyword evidence="2" id="KW-1134">Transmembrane beta strand</keyword>
<keyword evidence="2" id="KW-0564">Palmitate</keyword>
<keyword evidence="2" id="KW-0449">Lipoprotein</keyword>
<dbReference type="Proteomes" id="UP000734218">
    <property type="component" value="Unassembled WGS sequence"/>
</dbReference>
<dbReference type="NCBIfam" id="TIGR01845">
    <property type="entry name" value="outer_NodT"/>
    <property type="match status" value="1"/>
</dbReference>
<feature type="chain" id="PRO_5044950890" evidence="2">
    <location>
        <begin position="20"/>
        <end position="493"/>
    </location>
</feature>
<comment type="caution">
    <text evidence="3">The sequence shown here is derived from an EMBL/GenBank/DDBJ whole genome shotgun (WGS) entry which is preliminary data.</text>
</comment>
<dbReference type="PANTHER" id="PTHR30203">
    <property type="entry name" value="OUTER MEMBRANE CATION EFFLUX PROTEIN"/>
    <property type="match status" value="1"/>
</dbReference>
<evidence type="ECO:0000256" key="1">
    <source>
        <dbReference type="ARBA" id="ARBA00007613"/>
    </source>
</evidence>
<proteinExistence type="inferred from homology"/>
<dbReference type="Gene3D" id="1.20.1600.10">
    <property type="entry name" value="Outer membrane efflux proteins (OEP)"/>
    <property type="match status" value="1"/>
</dbReference>
<dbReference type="SUPFAM" id="SSF56954">
    <property type="entry name" value="Outer membrane efflux proteins (OEP)"/>
    <property type="match status" value="1"/>
</dbReference>
<gene>
    <name evidence="3" type="ORF">GGR88_002547</name>
</gene>
<keyword evidence="2" id="KW-0472">Membrane</keyword>
<protein>
    <submittedName>
        <fullName evidence="3">Multidrug efflux system outer membrane protein</fullName>
    </submittedName>
</protein>
<dbReference type="InterPro" id="IPR003423">
    <property type="entry name" value="OMP_efflux"/>
</dbReference>
<organism evidence="3 4">
    <name type="scientific">Sphingomonas jejuensis</name>
    <dbReference type="NCBI Taxonomy" id="904715"/>
    <lineage>
        <taxon>Bacteria</taxon>
        <taxon>Pseudomonadati</taxon>
        <taxon>Pseudomonadota</taxon>
        <taxon>Alphaproteobacteria</taxon>
        <taxon>Sphingomonadales</taxon>
        <taxon>Sphingomonadaceae</taxon>
        <taxon>Sphingomonas</taxon>
    </lineage>
</organism>
<dbReference type="PANTHER" id="PTHR30203:SF32">
    <property type="entry name" value="CATION EFFLUX SYSTEM PROTEIN CUSC"/>
    <property type="match status" value="1"/>
</dbReference>
<evidence type="ECO:0000256" key="2">
    <source>
        <dbReference type="RuleBase" id="RU362097"/>
    </source>
</evidence>
<sequence>MRKPFVVTAALLLAGCNLAPPHTLPTAPTPADYVDPSGVVPGVRATEIGWRDFFADPRLEALVAEALRRNRDLAVAVGRIEEARATYRIQDADRLPTIGGNLGASRTRTGTAGLGQFGGLAGGAVIPPVDGEDGEGDGTADTPSGFTFNQFTANVGVSAFELDFWGRVRNLSQAARDQYLATVEAERAFRLTLIRDVASAYLSAREADERIVLAQRTVESRQRGLALARRRFEAGVTSSLDFRQAEALLTQAETELGAVRLQRAQADNLLMVLVGGPTTASLPTPLTLAQQVTPTVAAGLPSELLVARPDVLQAELQLRASRANIGAARAAFFPSISLTGTLGFASNELGDLFTDRGFTYSVGPALSLPIFDWGRREAQLDVARARENIAVATYERTVQGAFQEVSDALAGRRYLSDQVAAATRAVEAQERIVGVARARYREGVSTFLEVLDAERELFTAQSALLQLRRQEALNRVSLYVALGGGLVEGAPAS</sequence>
<evidence type="ECO:0000313" key="3">
    <source>
        <dbReference type="EMBL" id="NJC35033.1"/>
    </source>
</evidence>
<dbReference type="RefSeq" id="WP_167955543.1">
    <property type="nucleotide sequence ID" value="NZ_JAATJE010000002.1"/>
</dbReference>
<comment type="subcellular location">
    <subcellularLocation>
        <location evidence="2">Cell membrane</location>
        <topology evidence="2">Lipid-anchor</topology>
    </subcellularLocation>
</comment>
<dbReference type="PROSITE" id="PS51257">
    <property type="entry name" value="PROKAR_LIPOPROTEIN"/>
    <property type="match status" value="1"/>
</dbReference>
<dbReference type="EMBL" id="JAATJE010000002">
    <property type="protein sequence ID" value="NJC35033.1"/>
    <property type="molecule type" value="Genomic_DNA"/>
</dbReference>
<dbReference type="Gene3D" id="2.20.200.10">
    <property type="entry name" value="Outer membrane efflux proteins (OEP)"/>
    <property type="match status" value="1"/>
</dbReference>
<dbReference type="Pfam" id="PF02321">
    <property type="entry name" value="OEP"/>
    <property type="match status" value="2"/>
</dbReference>
<keyword evidence="4" id="KW-1185">Reference proteome</keyword>
<keyword evidence="2" id="KW-0732">Signal</keyword>
<feature type="signal peptide" evidence="2">
    <location>
        <begin position="1"/>
        <end position="19"/>
    </location>
</feature>
<name>A0ABX0XP97_9SPHN</name>
<evidence type="ECO:0000313" key="4">
    <source>
        <dbReference type="Proteomes" id="UP000734218"/>
    </source>
</evidence>
<keyword evidence="2" id="KW-0812">Transmembrane</keyword>
<accession>A0ABX0XP97</accession>